<dbReference type="EMBL" id="JABCIY010000036">
    <property type="protein sequence ID" value="KAF7195825.1"/>
    <property type="molecule type" value="Genomic_DNA"/>
</dbReference>
<name>A0A8H6RPX2_9PEZI</name>
<dbReference type="Proteomes" id="UP000660729">
    <property type="component" value="Unassembled WGS sequence"/>
</dbReference>
<dbReference type="OrthoDB" id="5371334at2759"/>
<evidence type="ECO:0000313" key="2">
    <source>
        <dbReference type="Proteomes" id="UP000660729"/>
    </source>
</evidence>
<keyword evidence="2" id="KW-1185">Reference proteome</keyword>
<evidence type="ECO:0000313" key="1">
    <source>
        <dbReference type="EMBL" id="KAF7195825.1"/>
    </source>
</evidence>
<accession>A0A8H6RPX2</accession>
<organism evidence="1 2">
    <name type="scientific">Pseudocercospora fuligena</name>
    <dbReference type="NCBI Taxonomy" id="685502"/>
    <lineage>
        <taxon>Eukaryota</taxon>
        <taxon>Fungi</taxon>
        <taxon>Dikarya</taxon>
        <taxon>Ascomycota</taxon>
        <taxon>Pezizomycotina</taxon>
        <taxon>Dothideomycetes</taxon>
        <taxon>Dothideomycetidae</taxon>
        <taxon>Mycosphaerellales</taxon>
        <taxon>Mycosphaerellaceae</taxon>
        <taxon>Pseudocercospora</taxon>
    </lineage>
</organism>
<sequence length="129" mass="14119">MSDPYAAFATNAKTKFSPFSIKLKNGATLTGIAYLPTTGTFSKASNKPLIIGIHGATTSAHSWDIHPDYTASTFCDLLGIPFVAFHRPNFLQSSGWIIDNAIDNPEAPKSRMKAPEGSQIFVEEGRWYH</sequence>
<gene>
    <name evidence="1" type="ORF">HII31_02842</name>
</gene>
<reference evidence="1" key="1">
    <citation type="submission" date="2020-04" db="EMBL/GenBank/DDBJ databases">
        <title>Draft genome resource of the tomato pathogen Pseudocercospora fuligena.</title>
        <authorList>
            <person name="Zaccaron A."/>
        </authorList>
    </citation>
    <scope>NUCLEOTIDE SEQUENCE</scope>
    <source>
        <strain evidence="1">PF001</strain>
    </source>
</reference>
<protein>
    <submittedName>
        <fullName evidence="1">Uncharacterized protein</fullName>
    </submittedName>
</protein>
<comment type="caution">
    <text evidence="1">The sequence shown here is derived from an EMBL/GenBank/DDBJ whole genome shotgun (WGS) entry which is preliminary data.</text>
</comment>
<dbReference type="SUPFAM" id="SSF53474">
    <property type="entry name" value="alpha/beta-Hydrolases"/>
    <property type="match status" value="1"/>
</dbReference>
<proteinExistence type="predicted"/>
<dbReference type="AlphaFoldDB" id="A0A8H6RPX2"/>
<dbReference type="InterPro" id="IPR029058">
    <property type="entry name" value="AB_hydrolase_fold"/>
</dbReference>